<feature type="active site" description="Charge relay system" evidence="9">
    <location>
        <position position="137"/>
    </location>
</feature>
<sequence>MLRLATILILLLGPVLSAGAEEARRAPGDRTEMMLSFAPVVEKTAPAVVNIYAKRMVRRRANPLLDDPFFRRFFGDAFGGGAREQEVPSLGSGVIVDPSGLIVTNAHVIEDADDITVVLHDRREFAAEIVLTDKESDLAVLRLERGDLDLPVLAFRDSDTLKVGDIVLAIGNPFGVGQTVTSGIVSGLGRSRVTGAGGPQNFIQTDAAINPGNSGGALVTLDGRLAGINTAIFSRSGGSHGVGFAIPAALVRAVVEGARSGQGIVRPWIGMSGQELTADIAEGLGRARPGGVLVADIYPGGPAERAGLQTGDVILAFDGRPVANPADFEFRLATRSVGDVVDLDVWRRGSALDVQLPLQRAPEVPPRNVTLLEDAHPLQGAEVANLSPALIEEIGFAGPDRGVVVLRVRRGSQAARLGVRPGDVVVEVNGRRVSLVRELEPLLLAVRERWTIRLRRDGGDFILRARRG</sequence>
<organism evidence="13 14">
    <name type="scientific">Minwuia thermotolerans</name>
    <dbReference type="NCBI Taxonomy" id="2056226"/>
    <lineage>
        <taxon>Bacteria</taxon>
        <taxon>Pseudomonadati</taxon>
        <taxon>Pseudomonadota</taxon>
        <taxon>Alphaproteobacteria</taxon>
        <taxon>Minwuiales</taxon>
        <taxon>Minwuiaceae</taxon>
        <taxon>Minwuia</taxon>
    </lineage>
</organism>
<dbReference type="GO" id="GO:0042597">
    <property type="term" value="C:periplasmic space"/>
    <property type="evidence" value="ECO:0007669"/>
    <property type="project" value="UniProtKB-SubCell"/>
</dbReference>
<dbReference type="EMBL" id="PHIG01000043">
    <property type="protein sequence ID" value="PJK28508.1"/>
    <property type="molecule type" value="Genomic_DNA"/>
</dbReference>
<dbReference type="Pfam" id="PF13365">
    <property type="entry name" value="Trypsin_2"/>
    <property type="match status" value="1"/>
</dbReference>
<dbReference type="InterPro" id="IPR001940">
    <property type="entry name" value="Peptidase_S1C"/>
</dbReference>
<evidence type="ECO:0000313" key="14">
    <source>
        <dbReference type="Proteomes" id="UP000229498"/>
    </source>
</evidence>
<gene>
    <name evidence="13" type="ORF">CVT23_16255</name>
</gene>
<dbReference type="Proteomes" id="UP000229498">
    <property type="component" value="Unassembled WGS sequence"/>
</dbReference>
<dbReference type="Gene3D" id="2.40.10.120">
    <property type="match status" value="1"/>
</dbReference>
<evidence type="ECO:0000256" key="2">
    <source>
        <dbReference type="ARBA" id="ARBA00010541"/>
    </source>
</evidence>
<keyword evidence="5" id="KW-0677">Repeat</keyword>
<dbReference type="PROSITE" id="PS50106">
    <property type="entry name" value="PDZ"/>
    <property type="match status" value="2"/>
</dbReference>
<dbReference type="OrthoDB" id="9758917at2"/>
<evidence type="ECO:0000256" key="9">
    <source>
        <dbReference type="PIRSR" id="PIRSR611782-1"/>
    </source>
</evidence>
<feature type="active site" description="Charge relay system" evidence="9">
    <location>
        <position position="107"/>
    </location>
</feature>
<protein>
    <submittedName>
        <fullName evidence="13">Serine protease</fullName>
    </submittedName>
</protein>
<dbReference type="InterPro" id="IPR036034">
    <property type="entry name" value="PDZ_sf"/>
</dbReference>
<evidence type="ECO:0000256" key="7">
    <source>
        <dbReference type="ARBA" id="ARBA00022801"/>
    </source>
</evidence>
<evidence type="ECO:0000259" key="12">
    <source>
        <dbReference type="PROSITE" id="PS50106"/>
    </source>
</evidence>
<dbReference type="NCBIfam" id="TIGR02037">
    <property type="entry name" value="degP_htrA_DO"/>
    <property type="match status" value="1"/>
</dbReference>
<evidence type="ECO:0000256" key="3">
    <source>
        <dbReference type="ARBA" id="ARBA00022670"/>
    </source>
</evidence>
<dbReference type="SUPFAM" id="SSF50494">
    <property type="entry name" value="Trypsin-like serine proteases"/>
    <property type="match status" value="1"/>
</dbReference>
<feature type="binding site" evidence="10">
    <location>
        <position position="107"/>
    </location>
    <ligand>
        <name>substrate</name>
    </ligand>
</feature>
<dbReference type="SMART" id="SM00228">
    <property type="entry name" value="PDZ"/>
    <property type="match status" value="2"/>
</dbReference>
<feature type="binding site" evidence="10">
    <location>
        <position position="137"/>
    </location>
    <ligand>
        <name>substrate</name>
    </ligand>
</feature>
<dbReference type="InterPro" id="IPR001478">
    <property type="entry name" value="PDZ"/>
</dbReference>
<name>A0A2M9FYH3_9PROT</name>
<evidence type="ECO:0000256" key="1">
    <source>
        <dbReference type="ARBA" id="ARBA00004418"/>
    </source>
</evidence>
<dbReference type="InterPro" id="IPR011782">
    <property type="entry name" value="Pept_S1C_Do"/>
</dbReference>
<evidence type="ECO:0000313" key="13">
    <source>
        <dbReference type="EMBL" id="PJK28508.1"/>
    </source>
</evidence>
<dbReference type="Pfam" id="PF17820">
    <property type="entry name" value="PDZ_6"/>
    <property type="match status" value="2"/>
</dbReference>
<evidence type="ECO:0000256" key="5">
    <source>
        <dbReference type="ARBA" id="ARBA00022737"/>
    </source>
</evidence>
<reference evidence="13 14" key="1">
    <citation type="submission" date="2017-11" db="EMBL/GenBank/DDBJ databases">
        <title>Draft genome sequence of Rhizobiales bacterium SY3-13.</title>
        <authorList>
            <person name="Sun C."/>
        </authorList>
    </citation>
    <scope>NUCLEOTIDE SEQUENCE [LARGE SCALE GENOMIC DNA]</scope>
    <source>
        <strain evidence="13 14">SY3-13</strain>
    </source>
</reference>
<dbReference type="GO" id="GO:0006508">
    <property type="term" value="P:proteolysis"/>
    <property type="evidence" value="ECO:0007669"/>
    <property type="project" value="UniProtKB-KW"/>
</dbReference>
<accession>A0A2M9FYH3</accession>
<dbReference type="InterPro" id="IPR041489">
    <property type="entry name" value="PDZ_6"/>
</dbReference>
<feature type="binding site" evidence="10">
    <location>
        <begin position="212"/>
        <end position="214"/>
    </location>
    <ligand>
        <name>substrate</name>
    </ligand>
</feature>
<dbReference type="RefSeq" id="WP_109795987.1">
    <property type="nucleotide sequence ID" value="NZ_PHIG01000043.1"/>
</dbReference>
<feature type="signal peptide" evidence="11">
    <location>
        <begin position="1"/>
        <end position="20"/>
    </location>
</feature>
<keyword evidence="3 13" id="KW-0645">Protease</keyword>
<dbReference type="PANTHER" id="PTHR22939">
    <property type="entry name" value="SERINE PROTEASE FAMILY S1C HTRA-RELATED"/>
    <property type="match status" value="1"/>
</dbReference>
<feature type="chain" id="PRO_5038421127" evidence="11">
    <location>
        <begin position="21"/>
        <end position="468"/>
    </location>
</feature>
<dbReference type="Gene3D" id="2.30.42.10">
    <property type="match status" value="2"/>
</dbReference>
<keyword evidence="6" id="KW-0574">Periplasm</keyword>
<comment type="subcellular location">
    <subcellularLocation>
        <location evidence="1">Periplasm</location>
    </subcellularLocation>
</comment>
<comment type="caution">
    <text evidence="13">The sequence shown here is derived from an EMBL/GenBank/DDBJ whole genome shotgun (WGS) entry which is preliminary data.</text>
</comment>
<dbReference type="GO" id="GO:0004252">
    <property type="term" value="F:serine-type endopeptidase activity"/>
    <property type="evidence" value="ECO:0007669"/>
    <property type="project" value="InterPro"/>
</dbReference>
<feature type="domain" description="PDZ" evidence="12">
    <location>
        <begin position="254"/>
        <end position="349"/>
    </location>
</feature>
<proteinExistence type="inferred from homology"/>
<dbReference type="PRINTS" id="PR00834">
    <property type="entry name" value="PROTEASES2C"/>
</dbReference>
<evidence type="ECO:0000256" key="8">
    <source>
        <dbReference type="ARBA" id="ARBA00022825"/>
    </source>
</evidence>
<evidence type="ECO:0000256" key="10">
    <source>
        <dbReference type="PIRSR" id="PIRSR611782-2"/>
    </source>
</evidence>
<dbReference type="InterPro" id="IPR009003">
    <property type="entry name" value="Peptidase_S1_PA"/>
</dbReference>
<keyword evidence="14" id="KW-1185">Reference proteome</keyword>
<dbReference type="SUPFAM" id="SSF50156">
    <property type="entry name" value="PDZ domain-like"/>
    <property type="match status" value="2"/>
</dbReference>
<evidence type="ECO:0000256" key="4">
    <source>
        <dbReference type="ARBA" id="ARBA00022729"/>
    </source>
</evidence>
<keyword evidence="8" id="KW-0720">Serine protease</keyword>
<dbReference type="CDD" id="cd10839">
    <property type="entry name" value="cpPDZ1_DegP-like"/>
    <property type="match status" value="1"/>
</dbReference>
<feature type="domain" description="PDZ" evidence="12">
    <location>
        <begin position="368"/>
        <end position="434"/>
    </location>
</feature>
<evidence type="ECO:0000256" key="6">
    <source>
        <dbReference type="ARBA" id="ARBA00022764"/>
    </source>
</evidence>
<keyword evidence="7" id="KW-0378">Hydrolase</keyword>
<feature type="active site" description="Charge relay system" evidence="9">
    <location>
        <position position="214"/>
    </location>
</feature>
<dbReference type="PANTHER" id="PTHR22939:SF129">
    <property type="entry name" value="SERINE PROTEASE HTRA2, MITOCHONDRIAL"/>
    <property type="match status" value="1"/>
</dbReference>
<evidence type="ECO:0000256" key="11">
    <source>
        <dbReference type="SAM" id="SignalP"/>
    </source>
</evidence>
<keyword evidence="4 11" id="KW-0732">Signal</keyword>
<comment type="similarity">
    <text evidence="2">Belongs to the peptidase S1C family.</text>
</comment>
<dbReference type="AlphaFoldDB" id="A0A2M9FYH3"/>